<feature type="non-terminal residue" evidence="2">
    <location>
        <position position="1"/>
    </location>
</feature>
<dbReference type="InterPro" id="IPR050960">
    <property type="entry name" value="AB_hydrolase_4_sf"/>
</dbReference>
<reference evidence="2 3" key="1">
    <citation type="journal article" date="2018" name="Nat. Ecol. Evol.">
        <title>Pezizomycetes genomes reveal the molecular basis of ectomycorrhizal truffle lifestyle.</title>
        <authorList>
            <person name="Murat C."/>
            <person name="Payen T."/>
            <person name="Noel B."/>
            <person name="Kuo A."/>
            <person name="Morin E."/>
            <person name="Chen J."/>
            <person name="Kohler A."/>
            <person name="Krizsan K."/>
            <person name="Balestrini R."/>
            <person name="Da Silva C."/>
            <person name="Montanini B."/>
            <person name="Hainaut M."/>
            <person name="Levati E."/>
            <person name="Barry K.W."/>
            <person name="Belfiori B."/>
            <person name="Cichocki N."/>
            <person name="Clum A."/>
            <person name="Dockter R.B."/>
            <person name="Fauchery L."/>
            <person name="Guy J."/>
            <person name="Iotti M."/>
            <person name="Le Tacon F."/>
            <person name="Lindquist E.A."/>
            <person name="Lipzen A."/>
            <person name="Malagnac F."/>
            <person name="Mello A."/>
            <person name="Molinier V."/>
            <person name="Miyauchi S."/>
            <person name="Poulain J."/>
            <person name="Riccioni C."/>
            <person name="Rubini A."/>
            <person name="Sitrit Y."/>
            <person name="Splivallo R."/>
            <person name="Traeger S."/>
            <person name="Wang M."/>
            <person name="Zifcakova L."/>
            <person name="Wipf D."/>
            <person name="Zambonelli A."/>
            <person name="Paolocci F."/>
            <person name="Nowrousian M."/>
            <person name="Ottonello S."/>
            <person name="Baldrian P."/>
            <person name="Spatafora J.W."/>
            <person name="Henrissat B."/>
            <person name="Nagy L.G."/>
            <person name="Aury J.M."/>
            <person name="Wincker P."/>
            <person name="Grigoriev I.V."/>
            <person name="Bonfante P."/>
            <person name="Martin F.M."/>
        </authorList>
    </citation>
    <scope>NUCLEOTIDE SEQUENCE [LARGE SCALE GENOMIC DNA]</scope>
    <source>
        <strain evidence="2 3">CCBAS932</strain>
    </source>
</reference>
<dbReference type="GO" id="GO:0051793">
    <property type="term" value="P:medium-chain fatty acid catabolic process"/>
    <property type="evidence" value="ECO:0007669"/>
    <property type="project" value="TreeGrafter"/>
</dbReference>
<sequence length="163" mass="17769">NLKRLFEQHVHNLDLPAAQVAAVRAGVLMDDFDRALTSKVFGYATVGAYYRDASSVDSLLRVRVPTLIIHARDDPIACDEAAPYEEVRATPWCVMVTTGVGGHLSWFELGGGRWFAGVIVAFLRRFDSEVAGVAEAPELDHDGEDFDVVMQSDASASDASKEL</sequence>
<proteinExistence type="inferred from homology"/>
<dbReference type="PANTHER" id="PTHR10794:SF63">
    <property type="entry name" value="ALPHA_BETA HYDROLASE 1, ISOFORM A"/>
    <property type="match status" value="1"/>
</dbReference>
<dbReference type="SUPFAM" id="SSF53474">
    <property type="entry name" value="alpha/beta-Hydrolases"/>
    <property type="match status" value="1"/>
</dbReference>
<dbReference type="AlphaFoldDB" id="A0A3N4KZY4"/>
<evidence type="ECO:0000313" key="2">
    <source>
        <dbReference type="EMBL" id="RPB16124.1"/>
    </source>
</evidence>
<protein>
    <submittedName>
        <fullName evidence="2">Uncharacterized protein</fullName>
    </submittedName>
</protein>
<dbReference type="Proteomes" id="UP000277580">
    <property type="component" value="Unassembled WGS sequence"/>
</dbReference>
<dbReference type="GO" id="GO:0047372">
    <property type="term" value="F:monoacylglycerol lipase activity"/>
    <property type="evidence" value="ECO:0007669"/>
    <property type="project" value="TreeGrafter"/>
</dbReference>
<accession>A0A3N4KZY4</accession>
<keyword evidence="3" id="KW-1185">Reference proteome</keyword>
<dbReference type="Gene3D" id="3.40.50.1820">
    <property type="entry name" value="alpha/beta hydrolase"/>
    <property type="match status" value="1"/>
</dbReference>
<dbReference type="InParanoid" id="A0A3N4KZY4"/>
<gene>
    <name evidence="2" type="ORF">P167DRAFT_570839</name>
</gene>
<dbReference type="GO" id="GO:0051792">
    <property type="term" value="P:medium-chain fatty acid biosynthetic process"/>
    <property type="evidence" value="ECO:0007669"/>
    <property type="project" value="TreeGrafter"/>
</dbReference>
<name>A0A3N4KZY4_9PEZI</name>
<dbReference type="PANTHER" id="PTHR10794">
    <property type="entry name" value="ABHYDROLASE DOMAIN-CONTAINING PROTEIN"/>
    <property type="match status" value="1"/>
</dbReference>
<organism evidence="2 3">
    <name type="scientific">Morchella conica CCBAS932</name>
    <dbReference type="NCBI Taxonomy" id="1392247"/>
    <lineage>
        <taxon>Eukaryota</taxon>
        <taxon>Fungi</taxon>
        <taxon>Dikarya</taxon>
        <taxon>Ascomycota</taxon>
        <taxon>Pezizomycotina</taxon>
        <taxon>Pezizomycetes</taxon>
        <taxon>Pezizales</taxon>
        <taxon>Morchellaceae</taxon>
        <taxon>Morchella</taxon>
    </lineage>
</organism>
<dbReference type="OrthoDB" id="5954035at2759"/>
<dbReference type="STRING" id="1392247.A0A3N4KZY4"/>
<evidence type="ECO:0000256" key="1">
    <source>
        <dbReference type="ARBA" id="ARBA00010884"/>
    </source>
</evidence>
<evidence type="ECO:0000313" key="3">
    <source>
        <dbReference type="Proteomes" id="UP000277580"/>
    </source>
</evidence>
<dbReference type="EMBL" id="ML119110">
    <property type="protein sequence ID" value="RPB16124.1"/>
    <property type="molecule type" value="Genomic_DNA"/>
</dbReference>
<dbReference type="GO" id="GO:0008126">
    <property type="term" value="F:acetylesterase activity"/>
    <property type="evidence" value="ECO:0007669"/>
    <property type="project" value="TreeGrafter"/>
</dbReference>
<comment type="similarity">
    <text evidence="1">Belongs to the AB hydrolase superfamily. AB hydrolase 4 family.</text>
</comment>
<dbReference type="InterPro" id="IPR029058">
    <property type="entry name" value="AB_hydrolase_fold"/>
</dbReference>